<gene>
    <name evidence="1" type="ORF">UPYG_G00095990</name>
</gene>
<dbReference type="EMBL" id="JAGEUA010000003">
    <property type="protein sequence ID" value="KAL0992631.1"/>
    <property type="molecule type" value="Genomic_DNA"/>
</dbReference>
<protein>
    <submittedName>
        <fullName evidence="1">Uncharacterized protein</fullName>
    </submittedName>
</protein>
<evidence type="ECO:0000313" key="1">
    <source>
        <dbReference type="EMBL" id="KAL0992631.1"/>
    </source>
</evidence>
<sequence>MIRECCPHVLHVLSTHDVTDNERCLFWILGKKDPAHLDNRLNKVLLLARCSVICWPSLAYCLSWSYKVSTEGALLLDHS</sequence>
<comment type="caution">
    <text evidence="1">The sequence shown here is derived from an EMBL/GenBank/DDBJ whole genome shotgun (WGS) entry which is preliminary data.</text>
</comment>
<evidence type="ECO:0000313" key="2">
    <source>
        <dbReference type="Proteomes" id="UP001557470"/>
    </source>
</evidence>
<dbReference type="Proteomes" id="UP001557470">
    <property type="component" value="Unassembled WGS sequence"/>
</dbReference>
<reference evidence="1 2" key="1">
    <citation type="submission" date="2024-06" db="EMBL/GenBank/DDBJ databases">
        <authorList>
            <person name="Pan Q."/>
            <person name="Wen M."/>
            <person name="Jouanno E."/>
            <person name="Zahm M."/>
            <person name="Klopp C."/>
            <person name="Cabau C."/>
            <person name="Louis A."/>
            <person name="Berthelot C."/>
            <person name="Parey E."/>
            <person name="Roest Crollius H."/>
            <person name="Montfort J."/>
            <person name="Robinson-Rechavi M."/>
            <person name="Bouchez O."/>
            <person name="Lampietro C."/>
            <person name="Lopez Roques C."/>
            <person name="Donnadieu C."/>
            <person name="Postlethwait J."/>
            <person name="Bobe J."/>
            <person name="Verreycken H."/>
            <person name="Guiguen Y."/>
        </authorList>
    </citation>
    <scope>NUCLEOTIDE SEQUENCE [LARGE SCALE GENOMIC DNA]</scope>
    <source>
        <strain evidence="1">Up_M1</strain>
        <tissue evidence="1">Testis</tissue>
    </source>
</reference>
<organism evidence="1 2">
    <name type="scientific">Umbra pygmaea</name>
    <name type="common">Eastern mudminnow</name>
    <dbReference type="NCBI Taxonomy" id="75934"/>
    <lineage>
        <taxon>Eukaryota</taxon>
        <taxon>Metazoa</taxon>
        <taxon>Chordata</taxon>
        <taxon>Craniata</taxon>
        <taxon>Vertebrata</taxon>
        <taxon>Euteleostomi</taxon>
        <taxon>Actinopterygii</taxon>
        <taxon>Neopterygii</taxon>
        <taxon>Teleostei</taxon>
        <taxon>Protacanthopterygii</taxon>
        <taxon>Esociformes</taxon>
        <taxon>Umbridae</taxon>
        <taxon>Umbra</taxon>
    </lineage>
</organism>
<name>A0ABD0XMH3_UMBPY</name>
<dbReference type="AlphaFoldDB" id="A0ABD0XMH3"/>
<accession>A0ABD0XMH3</accession>
<keyword evidence="2" id="KW-1185">Reference proteome</keyword>
<proteinExistence type="predicted"/>